<protein>
    <submittedName>
        <fullName evidence="2">Uncharacterized protein</fullName>
    </submittedName>
</protein>
<reference evidence="2 3" key="1">
    <citation type="submission" date="2020-10" db="EMBL/GenBank/DDBJ databases">
        <authorList>
            <person name="Castelo-Branco R."/>
            <person name="Eusebio N."/>
            <person name="Adriana R."/>
            <person name="Vieira A."/>
            <person name="Brugerolle De Fraissinette N."/>
            <person name="Rezende De Castro R."/>
            <person name="Schneider M.P."/>
            <person name="Vasconcelos V."/>
            <person name="Leao P.N."/>
        </authorList>
    </citation>
    <scope>NUCLEOTIDE SEQUENCE [LARGE SCALE GENOMIC DNA]</scope>
    <source>
        <strain evidence="2 3">LEGE 00031</strain>
    </source>
</reference>
<proteinExistence type="predicted"/>
<name>A0ABR9VRJ2_9SYNC</name>
<dbReference type="EMBL" id="JADEVV010000021">
    <property type="protein sequence ID" value="MBE9253972.1"/>
    <property type="molecule type" value="Genomic_DNA"/>
</dbReference>
<evidence type="ECO:0000256" key="1">
    <source>
        <dbReference type="SAM" id="MobiDB-lite"/>
    </source>
</evidence>
<comment type="caution">
    <text evidence="2">The sequence shown here is derived from an EMBL/GenBank/DDBJ whole genome shotgun (WGS) entry which is preliminary data.</text>
</comment>
<accession>A0ABR9VRJ2</accession>
<dbReference type="Proteomes" id="UP000658720">
    <property type="component" value="Unassembled WGS sequence"/>
</dbReference>
<gene>
    <name evidence="2" type="ORF">IQ217_08960</name>
</gene>
<evidence type="ECO:0000313" key="2">
    <source>
        <dbReference type="EMBL" id="MBE9253972.1"/>
    </source>
</evidence>
<keyword evidence="3" id="KW-1185">Reference proteome</keyword>
<organism evidence="2 3">
    <name type="scientific">Synechocystis salina LEGE 00031</name>
    <dbReference type="NCBI Taxonomy" id="1828736"/>
    <lineage>
        <taxon>Bacteria</taxon>
        <taxon>Bacillati</taxon>
        <taxon>Cyanobacteriota</taxon>
        <taxon>Cyanophyceae</taxon>
        <taxon>Synechococcales</taxon>
        <taxon>Merismopediaceae</taxon>
        <taxon>Synechocystis</taxon>
    </lineage>
</organism>
<feature type="compositionally biased region" description="Basic and acidic residues" evidence="1">
    <location>
        <begin position="72"/>
        <end position="87"/>
    </location>
</feature>
<feature type="region of interest" description="Disordered" evidence="1">
    <location>
        <begin position="70"/>
        <end position="89"/>
    </location>
</feature>
<dbReference type="RefSeq" id="WP_194019686.1">
    <property type="nucleotide sequence ID" value="NZ_JADEVV010000021.1"/>
</dbReference>
<evidence type="ECO:0000313" key="3">
    <source>
        <dbReference type="Proteomes" id="UP000658720"/>
    </source>
</evidence>
<sequence length="158" mass="18111">MEDWEKNLWLAVETLTTAVETWVEDVENALGEVAETIEEELGTELQWFWQEWSTFWEDLSDFDGDLTDLGEFGDRQGREGRNNRTNDRGYSSMVPWSSLDGDLGLNPHLPASANHQPACQGCQHYHGYVYNGQLLVCAMHPYGWETEQCPDWQGPNPN</sequence>